<proteinExistence type="predicted"/>
<dbReference type="Proteomes" id="UP001160148">
    <property type="component" value="Unassembled WGS sequence"/>
</dbReference>
<reference evidence="1 2" key="1">
    <citation type="submission" date="2023-01" db="EMBL/GenBank/DDBJ databases">
        <authorList>
            <person name="Whitehead M."/>
        </authorList>
    </citation>
    <scope>NUCLEOTIDE SEQUENCE [LARGE SCALE GENOMIC DNA]</scope>
</reference>
<gene>
    <name evidence="1" type="ORF">MEUPH1_LOCUS11655</name>
</gene>
<protein>
    <submittedName>
        <fullName evidence="1">Uncharacterized protein</fullName>
    </submittedName>
</protein>
<keyword evidence="2" id="KW-1185">Reference proteome</keyword>
<evidence type="ECO:0000313" key="2">
    <source>
        <dbReference type="Proteomes" id="UP001160148"/>
    </source>
</evidence>
<comment type="caution">
    <text evidence="1">The sequence shown here is derived from an EMBL/GenBank/DDBJ whole genome shotgun (WGS) entry which is preliminary data.</text>
</comment>
<dbReference type="AlphaFoldDB" id="A0AAV0WJ57"/>
<name>A0AAV0WJ57_9HEMI</name>
<sequence>MYRQILISQRARQYQHILWRDSPSKSLCEYELCTVTYGVSVSPYQAIRVLHQLEVDNGQQYIPPQKIYCLLKPMSMMLSLAPSLFQN</sequence>
<accession>A0AAV0WJ57</accession>
<organism evidence="1 2">
    <name type="scientific">Macrosiphum euphorbiae</name>
    <name type="common">potato aphid</name>
    <dbReference type="NCBI Taxonomy" id="13131"/>
    <lineage>
        <taxon>Eukaryota</taxon>
        <taxon>Metazoa</taxon>
        <taxon>Ecdysozoa</taxon>
        <taxon>Arthropoda</taxon>
        <taxon>Hexapoda</taxon>
        <taxon>Insecta</taxon>
        <taxon>Pterygota</taxon>
        <taxon>Neoptera</taxon>
        <taxon>Paraneoptera</taxon>
        <taxon>Hemiptera</taxon>
        <taxon>Sternorrhyncha</taxon>
        <taxon>Aphidomorpha</taxon>
        <taxon>Aphidoidea</taxon>
        <taxon>Aphididae</taxon>
        <taxon>Macrosiphini</taxon>
        <taxon>Macrosiphum</taxon>
    </lineage>
</organism>
<dbReference type="EMBL" id="CARXXK010000002">
    <property type="protein sequence ID" value="CAI6355846.1"/>
    <property type="molecule type" value="Genomic_DNA"/>
</dbReference>
<evidence type="ECO:0000313" key="1">
    <source>
        <dbReference type="EMBL" id="CAI6355846.1"/>
    </source>
</evidence>